<accession>A0AAV4V5U2</accession>
<gene>
    <name evidence="1" type="ORF">CDAR_551371</name>
</gene>
<protein>
    <submittedName>
        <fullName evidence="1">Uncharacterized protein</fullName>
    </submittedName>
</protein>
<evidence type="ECO:0000313" key="2">
    <source>
        <dbReference type="Proteomes" id="UP001054837"/>
    </source>
</evidence>
<evidence type="ECO:0000313" key="1">
    <source>
        <dbReference type="EMBL" id="GIY65605.1"/>
    </source>
</evidence>
<dbReference type="Proteomes" id="UP001054837">
    <property type="component" value="Unassembled WGS sequence"/>
</dbReference>
<sequence>MLMNKTIRVPLRTSPCSPNYLHVPNNVFPFSFDPYPFLVPGKKGESRWKGKQYDFHCEEIANDFSGTWVISLSGKREKRGTAANYWRKAGDMALKASDWVTEGDPAGTMDDRCPLIGSHQRRFPPFVGWLLFLS</sequence>
<comment type="caution">
    <text evidence="1">The sequence shown here is derived from an EMBL/GenBank/DDBJ whole genome shotgun (WGS) entry which is preliminary data.</text>
</comment>
<reference evidence="1 2" key="1">
    <citation type="submission" date="2021-06" db="EMBL/GenBank/DDBJ databases">
        <title>Caerostris darwini draft genome.</title>
        <authorList>
            <person name="Kono N."/>
            <person name="Arakawa K."/>
        </authorList>
    </citation>
    <scope>NUCLEOTIDE SEQUENCE [LARGE SCALE GENOMIC DNA]</scope>
</reference>
<dbReference type="EMBL" id="BPLQ01012459">
    <property type="protein sequence ID" value="GIY65605.1"/>
    <property type="molecule type" value="Genomic_DNA"/>
</dbReference>
<dbReference type="AlphaFoldDB" id="A0AAV4V5U2"/>
<proteinExistence type="predicted"/>
<organism evidence="1 2">
    <name type="scientific">Caerostris darwini</name>
    <dbReference type="NCBI Taxonomy" id="1538125"/>
    <lineage>
        <taxon>Eukaryota</taxon>
        <taxon>Metazoa</taxon>
        <taxon>Ecdysozoa</taxon>
        <taxon>Arthropoda</taxon>
        <taxon>Chelicerata</taxon>
        <taxon>Arachnida</taxon>
        <taxon>Araneae</taxon>
        <taxon>Araneomorphae</taxon>
        <taxon>Entelegynae</taxon>
        <taxon>Araneoidea</taxon>
        <taxon>Araneidae</taxon>
        <taxon>Caerostris</taxon>
    </lineage>
</organism>
<keyword evidence="2" id="KW-1185">Reference proteome</keyword>
<name>A0AAV4V5U2_9ARAC</name>